<protein>
    <recommendedName>
        <fullName evidence="5">Gibberellin regulated protein</fullName>
    </recommendedName>
</protein>
<dbReference type="AlphaFoldDB" id="A0A0D9X117"/>
<keyword evidence="4" id="KW-1185">Reference proteome</keyword>
<evidence type="ECO:0000313" key="3">
    <source>
        <dbReference type="EnsemblPlants" id="LPERR07G18000.1"/>
    </source>
</evidence>
<evidence type="ECO:0000313" key="4">
    <source>
        <dbReference type="Proteomes" id="UP000032180"/>
    </source>
</evidence>
<evidence type="ECO:0008006" key="5">
    <source>
        <dbReference type="Google" id="ProtNLM"/>
    </source>
</evidence>
<feature type="chain" id="PRO_5002349423" description="Gibberellin regulated protein" evidence="2">
    <location>
        <begin position="29"/>
        <end position="100"/>
    </location>
</feature>
<dbReference type="STRING" id="77586.A0A0D9X117"/>
<evidence type="ECO:0000256" key="1">
    <source>
        <dbReference type="ARBA" id="ARBA00010582"/>
    </source>
</evidence>
<dbReference type="InterPro" id="IPR003854">
    <property type="entry name" value="GASA"/>
</dbReference>
<dbReference type="Gramene" id="LPERR07G18000.1">
    <property type="protein sequence ID" value="LPERR07G18000.1"/>
    <property type="gene ID" value="LPERR07G18000"/>
</dbReference>
<keyword evidence="2" id="KW-0732">Signal</keyword>
<dbReference type="PANTHER" id="PTHR23201:SF99">
    <property type="entry name" value="OS07G0592000 PROTEIN"/>
    <property type="match status" value="1"/>
</dbReference>
<dbReference type="HOGENOM" id="CLU_142643_1_1_1"/>
<proteinExistence type="inferred from homology"/>
<dbReference type="PANTHER" id="PTHR23201">
    <property type="entry name" value="EXTENSIN, PROLINE-RICH PROTEIN"/>
    <property type="match status" value="1"/>
</dbReference>
<dbReference type="Proteomes" id="UP000032180">
    <property type="component" value="Chromosome 7"/>
</dbReference>
<reference evidence="4" key="2">
    <citation type="submission" date="2013-12" db="EMBL/GenBank/DDBJ databases">
        <authorList>
            <person name="Yu Y."/>
            <person name="Lee S."/>
            <person name="de Baynast K."/>
            <person name="Wissotski M."/>
            <person name="Liu L."/>
            <person name="Talag J."/>
            <person name="Goicoechea J."/>
            <person name="Angelova A."/>
            <person name="Jetty R."/>
            <person name="Kudrna D."/>
            <person name="Golser W."/>
            <person name="Rivera L."/>
            <person name="Zhang J."/>
            <person name="Wing R."/>
        </authorList>
    </citation>
    <scope>NUCLEOTIDE SEQUENCE</scope>
</reference>
<comment type="similarity">
    <text evidence="1">Belongs to the GASA family.</text>
</comment>
<dbReference type="eggNOG" id="ENOG502R3JN">
    <property type="taxonomic scope" value="Eukaryota"/>
</dbReference>
<name>A0A0D9X117_9ORYZ</name>
<dbReference type="Pfam" id="PF02704">
    <property type="entry name" value="GASA"/>
    <property type="match status" value="1"/>
</dbReference>
<sequence>MSAPRVTIALLAIIFLLVAASFQDLTVAADGGGEPVPDSVCDAKCQKRCSLKVAGRCMGLCKMCCHDCKGCVPSGPYASKDECPCYRDKLSPKTLRPKCP</sequence>
<feature type="signal peptide" evidence="2">
    <location>
        <begin position="1"/>
        <end position="28"/>
    </location>
</feature>
<accession>A0A0D9X117</accession>
<dbReference type="EnsemblPlants" id="LPERR07G18000.1">
    <property type="protein sequence ID" value="LPERR07G18000.1"/>
    <property type="gene ID" value="LPERR07G18000"/>
</dbReference>
<reference evidence="3" key="3">
    <citation type="submission" date="2015-04" db="UniProtKB">
        <authorList>
            <consortium name="EnsemblPlants"/>
        </authorList>
    </citation>
    <scope>IDENTIFICATION</scope>
</reference>
<reference evidence="3 4" key="1">
    <citation type="submission" date="2012-08" db="EMBL/GenBank/DDBJ databases">
        <title>Oryza genome evolution.</title>
        <authorList>
            <person name="Wing R.A."/>
        </authorList>
    </citation>
    <scope>NUCLEOTIDE SEQUENCE</scope>
</reference>
<organism evidence="3 4">
    <name type="scientific">Leersia perrieri</name>
    <dbReference type="NCBI Taxonomy" id="77586"/>
    <lineage>
        <taxon>Eukaryota</taxon>
        <taxon>Viridiplantae</taxon>
        <taxon>Streptophyta</taxon>
        <taxon>Embryophyta</taxon>
        <taxon>Tracheophyta</taxon>
        <taxon>Spermatophyta</taxon>
        <taxon>Magnoliopsida</taxon>
        <taxon>Liliopsida</taxon>
        <taxon>Poales</taxon>
        <taxon>Poaceae</taxon>
        <taxon>BOP clade</taxon>
        <taxon>Oryzoideae</taxon>
        <taxon>Oryzeae</taxon>
        <taxon>Oryzinae</taxon>
        <taxon>Leersia</taxon>
    </lineage>
</organism>
<evidence type="ECO:0000256" key="2">
    <source>
        <dbReference type="SAM" id="SignalP"/>
    </source>
</evidence>